<dbReference type="EMBL" id="VSSQ01002989">
    <property type="protein sequence ID" value="MPM18464.1"/>
    <property type="molecule type" value="Genomic_DNA"/>
</dbReference>
<sequence length="166" mass="19257">MDGYGELFFNEEDTRLYSRLDIACRDLHDAISYGSFILRKGWKAKPWSRGSTYLQQSAFVTSMIVSYGRAFSKSNGWGYLPKAMYASFAPEEVSLHGRLMDDRNQLYAHSDSVHYSLKPWASDHHSDIISFQVREVPHGDILRMQEMCRKIISTCRAEQARIKEKY</sequence>
<reference evidence="1" key="1">
    <citation type="submission" date="2019-08" db="EMBL/GenBank/DDBJ databases">
        <authorList>
            <person name="Kucharzyk K."/>
            <person name="Murdoch R.W."/>
            <person name="Higgins S."/>
            <person name="Loffler F."/>
        </authorList>
    </citation>
    <scope>NUCLEOTIDE SEQUENCE</scope>
</reference>
<evidence type="ECO:0000313" key="1">
    <source>
        <dbReference type="EMBL" id="MPM18464.1"/>
    </source>
</evidence>
<organism evidence="1">
    <name type="scientific">bioreactor metagenome</name>
    <dbReference type="NCBI Taxonomy" id="1076179"/>
    <lineage>
        <taxon>unclassified sequences</taxon>
        <taxon>metagenomes</taxon>
        <taxon>ecological metagenomes</taxon>
    </lineage>
</organism>
<proteinExistence type="predicted"/>
<accession>A0A644XWN0</accession>
<gene>
    <name evidence="1" type="ORF">SDC9_64875</name>
</gene>
<comment type="caution">
    <text evidence="1">The sequence shown here is derived from an EMBL/GenBank/DDBJ whole genome shotgun (WGS) entry which is preliminary data.</text>
</comment>
<dbReference type="AlphaFoldDB" id="A0A644XWN0"/>
<name>A0A644XWN0_9ZZZZ</name>
<protein>
    <submittedName>
        <fullName evidence="1">Uncharacterized protein</fullName>
    </submittedName>
</protein>